<reference evidence="11" key="1">
    <citation type="submission" date="2011-10" db="EMBL/GenBank/DDBJ databases">
        <title>The Genome Sequence of Fusarium oxysporum HDV247.</title>
        <authorList>
            <consortium name="The Broad Institute Genome Sequencing Platform"/>
            <person name="Ma L.-J."/>
            <person name="Gale L.R."/>
            <person name="Schwartz D.C."/>
            <person name="Zhou S."/>
            <person name="Corby-Kistler H."/>
            <person name="Young S.K."/>
            <person name="Zeng Q."/>
            <person name="Gargeya S."/>
            <person name="Fitzgerald M."/>
            <person name="Haas B."/>
            <person name="Abouelleil A."/>
            <person name="Alvarado L."/>
            <person name="Arachchi H.M."/>
            <person name="Berlin A."/>
            <person name="Brown A."/>
            <person name="Chapman S.B."/>
            <person name="Chen Z."/>
            <person name="Dunbar C."/>
            <person name="Freedman E."/>
            <person name="Gearin G."/>
            <person name="Goldberg J."/>
            <person name="Griggs A."/>
            <person name="Gujja S."/>
            <person name="Heiman D."/>
            <person name="Howarth C."/>
            <person name="Larson L."/>
            <person name="Lui A."/>
            <person name="MacDonald P.J.P."/>
            <person name="Montmayeur A."/>
            <person name="Murphy C."/>
            <person name="Neiman D."/>
            <person name="Pearson M."/>
            <person name="Priest M."/>
            <person name="Roberts A."/>
            <person name="Saif S."/>
            <person name="Shea T."/>
            <person name="Shenoy N."/>
            <person name="Sisk P."/>
            <person name="Stolte C."/>
            <person name="Sykes S."/>
            <person name="Wortman J."/>
            <person name="Nusbaum C."/>
            <person name="Birren B."/>
        </authorList>
    </citation>
    <scope>NUCLEOTIDE SEQUENCE [LARGE SCALE GENOMIC DNA]</scope>
    <source>
        <strain evidence="11">HDV247</strain>
    </source>
</reference>
<keyword evidence="4" id="KW-0862">Zinc</keyword>
<dbReference type="Pfam" id="PF13637">
    <property type="entry name" value="Ank_4"/>
    <property type="match status" value="1"/>
</dbReference>
<dbReference type="GO" id="GO:0000976">
    <property type="term" value="F:transcription cis-regulatory region binding"/>
    <property type="evidence" value="ECO:0007669"/>
    <property type="project" value="TreeGrafter"/>
</dbReference>
<protein>
    <submittedName>
        <fullName evidence="11">Uncharacterized protein</fullName>
    </submittedName>
</protein>
<feature type="repeat" description="ANK" evidence="6">
    <location>
        <begin position="1360"/>
        <end position="1384"/>
    </location>
</feature>
<evidence type="ECO:0000256" key="3">
    <source>
        <dbReference type="ARBA" id="ARBA00022771"/>
    </source>
</evidence>
<dbReference type="GO" id="GO:0045944">
    <property type="term" value="P:positive regulation of transcription by RNA polymerase II"/>
    <property type="evidence" value="ECO:0007669"/>
    <property type="project" value="TreeGrafter"/>
</dbReference>
<dbReference type="Pfam" id="PF24883">
    <property type="entry name" value="NPHP3_N"/>
    <property type="match status" value="1"/>
</dbReference>
<keyword evidence="1" id="KW-0479">Metal-binding</keyword>
<feature type="repeat" description="ANK" evidence="6">
    <location>
        <begin position="1226"/>
        <end position="1259"/>
    </location>
</feature>
<dbReference type="PANTHER" id="PTHR24193:SF121">
    <property type="entry name" value="ADA2A-CONTAINING COMPLEX COMPONENT 3, ISOFORM D"/>
    <property type="match status" value="1"/>
</dbReference>
<dbReference type="Pfam" id="PF01048">
    <property type="entry name" value="PNP_UDP_1"/>
    <property type="match status" value="1"/>
</dbReference>
<dbReference type="EMBL" id="JH651140">
    <property type="protein sequence ID" value="EXA29158.1"/>
    <property type="molecule type" value="Genomic_DNA"/>
</dbReference>
<dbReference type="HOGENOM" id="CLU_000288_34_2_1"/>
<dbReference type="Gene3D" id="3.40.50.1580">
    <property type="entry name" value="Nucleoside phosphorylase domain"/>
    <property type="match status" value="1"/>
</dbReference>
<feature type="repeat" description="ANK" evidence="6">
    <location>
        <begin position="1192"/>
        <end position="1213"/>
    </location>
</feature>
<evidence type="ECO:0000313" key="11">
    <source>
        <dbReference type="EMBL" id="EXA29158.1"/>
    </source>
</evidence>
<feature type="repeat" description="ANK" evidence="6">
    <location>
        <begin position="1157"/>
        <end position="1190"/>
    </location>
</feature>
<dbReference type="Gene3D" id="3.30.60.90">
    <property type="match status" value="1"/>
</dbReference>
<evidence type="ECO:0000256" key="6">
    <source>
        <dbReference type="PROSITE-ProRule" id="PRU00023"/>
    </source>
</evidence>
<dbReference type="GO" id="GO:0009116">
    <property type="term" value="P:nucleoside metabolic process"/>
    <property type="evidence" value="ECO:0007669"/>
    <property type="project" value="InterPro"/>
</dbReference>
<accession>W9N8R5</accession>
<dbReference type="Pfam" id="PF23239">
    <property type="entry name" value="DUF7069"/>
    <property type="match status" value="1"/>
</dbReference>
<dbReference type="SUPFAM" id="SSF48403">
    <property type="entry name" value="Ankyrin repeat"/>
    <property type="match status" value="2"/>
</dbReference>
<evidence type="ECO:0000259" key="7">
    <source>
        <dbReference type="Pfam" id="PF01048"/>
    </source>
</evidence>
<dbReference type="OrthoDB" id="163438at2759"/>
<gene>
    <name evidence="11" type="ORF">FOVG_19307</name>
</gene>
<keyword evidence="2" id="KW-0677">Repeat</keyword>
<dbReference type="SMART" id="SM00248">
    <property type="entry name" value="ANK"/>
    <property type="match status" value="16"/>
</dbReference>
<dbReference type="InterPro" id="IPR002110">
    <property type="entry name" value="Ankyrin_rpt"/>
</dbReference>
<evidence type="ECO:0000259" key="9">
    <source>
        <dbReference type="Pfam" id="PF23239"/>
    </source>
</evidence>
<feature type="repeat" description="ANK" evidence="6">
    <location>
        <begin position="1031"/>
        <end position="1063"/>
    </location>
</feature>
<evidence type="ECO:0000256" key="5">
    <source>
        <dbReference type="ARBA" id="ARBA00023043"/>
    </source>
</evidence>
<keyword evidence="3" id="KW-0863">Zinc-finger</keyword>
<feature type="repeat" description="ANK" evidence="6">
    <location>
        <begin position="895"/>
        <end position="921"/>
    </location>
</feature>
<dbReference type="PROSITE" id="PS50297">
    <property type="entry name" value="ANK_REP_REGION"/>
    <property type="match status" value="14"/>
</dbReference>
<feature type="repeat" description="ANK" evidence="6">
    <location>
        <begin position="861"/>
        <end position="893"/>
    </location>
</feature>
<feature type="repeat" description="ANK" evidence="6">
    <location>
        <begin position="1065"/>
        <end position="1097"/>
    </location>
</feature>
<dbReference type="InterPro" id="IPR027417">
    <property type="entry name" value="P-loop_NTPase"/>
</dbReference>
<organism evidence="11">
    <name type="scientific">Fusarium oxysporum f. sp. pisi HDV247</name>
    <dbReference type="NCBI Taxonomy" id="1080344"/>
    <lineage>
        <taxon>Eukaryota</taxon>
        <taxon>Fungi</taxon>
        <taxon>Dikarya</taxon>
        <taxon>Ascomycota</taxon>
        <taxon>Pezizomycotina</taxon>
        <taxon>Sordariomycetes</taxon>
        <taxon>Hypocreomycetidae</taxon>
        <taxon>Hypocreales</taxon>
        <taxon>Nectriaceae</taxon>
        <taxon>Fusarium</taxon>
        <taxon>Fusarium oxysporum species complex</taxon>
    </lineage>
</organism>
<dbReference type="Gene3D" id="1.25.40.20">
    <property type="entry name" value="Ankyrin repeat-containing domain"/>
    <property type="match status" value="7"/>
</dbReference>
<dbReference type="InterPro" id="IPR035994">
    <property type="entry name" value="Nucleoside_phosphorylase_sf"/>
</dbReference>
<feature type="repeat" description="ANK" evidence="6">
    <location>
        <begin position="1260"/>
        <end position="1284"/>
    </location>
</feature>
<dbReference type="PANTHER" id="PTHR24193">
    <property type="entry name" value="ANKYRIN REPEAT PROTEIN"/>
    <property type="match status" value="1"/>
</dbReference>
<keyword evidence="5 6" id="KW-0040">ANK repeat</keyword>
<feature type="repeat" description="ANK" evidence="6">
    <location>
        <begin position="964"/>
        <end position="996"/>
    </location>
</feature>
<dbReference type="SUPFAM" id="SSF53167">
    <property type="entry name" value="Purine and uridine phosphorylases"/>
    <property type="match status" value="1"/>
</dbReference>
<feature type="repeat" description="ANK" evidence="6">
    <location>
        <begin position="1326"/>
        <end position="1359"/>
    </location>
</feature>
<dbReference type="GO" id="GO:0003824">
    <property type="term" value="F:catalytic activity"/>
    <property type="evidence" value="ECO:0007669"/>
    <property type="project" value="InterPro"/>
</dbReference>
<feature type="domain" description="Nephrocystin 3-like N-terminal" evidence="10">
    <location>
        <begin position="387"/>
        <end position="549"/>
    </location>
</feature>
<dbReference type="InterPro" id="IPR056884">
    <property type="entry name" value="NPHP3-like_N"/>
</dbReference>
<dbReference type="PROSITE" id="PS50088">
    <property type="entry name" value="ANK_REPEAT"/>
    <property type="match status" value="15"/>
</dbReference>
<evidence type="ECO:0000256" key="1">
    <source>
        <dbReference type="ARBA" id="ARBA00022723"/>
    </source>
</evidence>
<dbReference type="InterPro" id="IPR043145">
    <property type="entry name" value="Znf_ZZ_sf"/>
</dbReference>
<feature type="repeat" description="ANK" evidence="6">
    <location>
        <begin position="997"/>
        <end position="1030"/>
    </location>
</feature>
<feature type="domain" description="GPI inositol-deacylase winged helix" evidence="8">
    <location>
        <begin position="664"/>
        <end position="746"/>
    </location>
</feature>
<sequence>MSNPNDYTVGWICAITTEYVAAQEFLDEEHEGPEYVSPNDTNHYTLGKVGKHNVVIAVLPDNEYGKSSAASVARDMLHSFPNVRIGLMVGIAGGAPGKHDIRLGDIVVSSASNGKGGVFGYDFGKAIQGRDFQETGLLNQPPTLLRTTVSGLKARYERKGHQLAETTNMILEKNPRLREKYKQPETGADKLFKSEVTHDLNCAAICSDDVSNLVLRPERTADKDNPAIHYGLIASADRLMKDASARDRLSEEKEVLCFEMEAAGLMNHFPCLVIRGICDYSDSHKNKEWQGYAAMVAAAYAKDLLYQIAPNRVEAEKKIGDILSEHRDVSKEHRDIAKEQLQAQKDLAKERLSEEKQKCHQLFRLTTSSRDVTYESYKDRVEERVEDTCMWFLRHEHFQAWLNQESGPLLVTADPGCGKSVLAKYLIDHGLPRSTTICYFFFKDQDQNTVRQALCALLHQLFSQKPSLIKHAMPQFHKDGPRLVNSTESLWEVLRNAVKDPQAGPVIMVLDALDECAESEFAVLMRNVESQFRSDQLGNGKLKYLLTCRPYDQIVSKFRVLLDAFQNIHIPGEEESETISQEVNHVITRRINQLAIEKRFSTQIKSHLEKRLQETTHRTYLWVYLVFDYLEKDDFKKTLKGVESAIATLPRSINEAYEQILNKTNEDPMVRKALSIILAASRPLTLSEMNVAVNIDYTSQSIHDLDLEDDEDFKRRLRSWCGLFVSIHQGSIYFLHQTAREFLLADLASPTPVSSELHWHHSITTRHAHAVLAELCLLYLNFFNSNVSLLTDMDGETGHSFDRNAFLDYSAQTWGAHFREADIIDDAAIISFALRICNPDSKSYWVWFRIYWEPTHMTTTAYFTDLTLASYYGHRVLVKLLLEKGADVESKDDKYGRTPLSWAARNGHVAVVKLLLEKGADGADVESMDNHGQTPLSGAAENGNEAIVKMLLEKGAGVESKGKYGQTPVSWAAENGHKAIIKMLLEKGADVKSEDEFGRAPLSWAAENGHEAAVVKLLLEKGAGADSKDKHGRTPLSSAAENGHEAMVKLLLEKGADVESEDDEYGQTPLSWAAENGHEAVAKLLLEEGADVESKSEFGRTPLSWAAENGHEAKGAGVESKDKHGQTPLSWAAENGHEAVVKLLLEEGVDVESKDEDGQTPLSGAAENGNEAAVVKLLLEEGADVEPKDKVYGQTPLSSAAENGHVAVVKLLLAMQKIDVNSKDYYGRSPLSWATENGHKAVVELLLATEGIDVNSKDKNGQTPLSLAAKNRREAIVKLLLATGKVDVELKDKYGQAPLSRAAEKGHEAIVKLLLAKGNARTEDTVGRTPLSFAAKNGHDAVVMALLRHDSIDPDQEDHYGSTPLSIAVRNSRTEIVNVLLATGQVSFHSQDRFGRTSWGWARRRGNIEIQQVLLDYAETRGIAVCENNDEVIEESLISNDGTSRWCDVCTLSIPEDVVVYHCEVCNGGDFDICSRCYKIGGRCLGDDHGLVQNNTIKE</sequence>
<dbReference type="Pfam" id="PF12796">
    <property type="entry name" value="Ank_2"/>
    <property type="match status" value="5"/>
</dbReference>
<feature type="domain" description="DUF7069" evidence="9">
    <location>
        <begin position="579"/>
        <end position="647"/>
    </location>
</feature>
<evidence type="ECO:0000256" key="2">
    <source>
        <dbReference type="ARBA" id="ARBA00022737"/>
    </source>
</evidence>
<name>W9N8R5_FUSOX</name>
<dbReference type="InterPro" id="IPR055497">
    <property type="entry name" value="DUF7069"/>
</dbReference>
<reference evidence="11" key="2">
    <citation type="submission" date="2012-05" db="EMBL/GenBank/DDBJ databases">
        <title>Annotation of the Genome Sequence of Fusarium oxysporum HDV247.</title>
        <authorList>
            <consortium name="The Broad Institute Genomics Platform"/>
            <person name="Ma L.-J."/>
            <person name="Corby-Kistler H."/>
            <person name="Broz K."/>
            <person name="Gale L.R."/>
            <person name="Jonkers W."/>
            <person name="O'Donnell K."/>
            <person name="Ploetz R."/>
            <person name="Steinberg C."/>
            <person name="Schwartz D.C."/>
            <person name="VanEtten H."/>
            <person name="Zhou S."/>
            <person name="Young S.K."/>
            <person name="Zeng Q."/>
            <person name="Gargeya S."/>
            <person name="Fitzgerald M."/>
            <person name="Abouelleil A."/>
            <person name="Alvarado L."/>
            <person name="Chapman S.B."/>
            <person name="Gainer-Dewar J."/>
            <person name="Goldberg J."/>
            <person name="Griggs A."/>
            <person name="Gujja S."/>
            <person name="Hansen M."/>
            <person name="Howarth C."/>
            <person name="Imamovic A."/>
            <person name="Ireland A."/>
            <person name="Larimer J."/>
            <person name="McCowan C."/>
            <person name="Murphy C."/>
            <person name="Pearson M."/>
            <person name="Poon T.W."/>
            <person name="Priest M."/>
            <person name="Roberts A."/>
            <person name="Saif S."/>
            <person name="Shea T."/>
            <person name="Sykes S."/>
            <person name="Wortman J."/>
            <person name="Nusbaum C."/>
            <person name="Birren B."/>
        </authorList>
    </citation>
    <scope>NUCLEOTIDE SEQUENCE</scope>
    <source>
        <strain evidence="11">HDV247</strain>
    </source>
</reference>
<dbReference type="InterPro" id="IPR050663">
    <property type="entry name" value="Ankyrin-SOCS_Box"/>
</dbReference>
<feature type="repeat" description="ANK" evidence="6">
    <location>
        <begin position="931"/>
        <end position="963"/>
    </location>
</feature>
<feature type="domain" description="Nucleoside phosphorylase" evidence="7">
    <location>
        <begin position="12"/>
        <end position="289"/>
    </location>
</feature>
<dbReference type="SUPFAM" id="SSF52540">
    <property type="entry name" value="P-loop containing nucleoside triphosphate hydrolases"/>
    <property type="match status" value="1"/>
</dbReference>
<proteinExistence type="predicted"/>
<dbReference type="Gene3D" id="3.40.50.300">
    <property type="entry name" value="P-loop containing nucleotide triphosphate hydrolases"/>
    <property type="match status" value="1"/>
</dbReference>
<dbReference type="GO" id="GO:0005634">
    <property type="term" value="C:nucleus"/>
    <property type="evidence" value="ECO:0007669"/>
    <property type="project" value="TreeGrafter"/>
</dbReference>
<dbReference type="InterPro" id="IPR054471">
    <property type="entry name" value="GPIID_WHD"/>
</dbReference>
<dbReference type="GO" id="GO:0008270">
    <property type="term" value="F:zinc ion binding"/>
    <property type="evidence" value="ECO:0007669"/>
    <property type="project" value="UniProtKB-KW"/>
</dbReference>
<evidence type="ECO:0000259" key="8">
    <source>
        <dbReference type="Pfam" id="PF22939"/>
    </source>
</evidence>
<dbReference type="InterPro" id="IPR000845">
    <property type="entry name" value="Nucleoside_phosphorylase_d"/>
</dbReference>
<dbReference type="Pfam" id="PF00023">
    <property type="entry name" value="Ank"/>
    <property type="match status" value="2"/>
</dbReference>
<feature type="repeat" description="ANK" evidence="6">
    <location>
        <begin position="1124"/>
        <end position="1156"/>
    </location>
</feature>
<dbReference type="PRINTS" id="PR01415">
    <property type="entry name" value="ANKYRIN"/>
</dbReference>
<dbReference type="Proteomes" id="UP000030751">
    <property type="component" value="Unassembled WGS sequence"/>
</dbReference>
<evidence type="ECO:0000256" key="4">
    <source>
        <dbReference type="ARBA" id="ARBA00022833"/>
    </source>
</evidence>
<dbReference type="InterPro" id="IPR036770">
    <property type="entry name" value="Ankyrin_rpt-contain_sf"/>
</dbReference>
<dbReference type="Pfam" id="PF22939">
    <property type="entry name" value="WHD_GPIID"/>
    <property type="match status" value="1"/>
</dbReference>
<feature type="repeat" description="ANK" evidence="6">
    <location>
        <begin position="1294"/>
        <end position="1318"/>
    </location>
</feature>
<evidence type="ECO:0000259" key="10">
    <source>
        <dbReference type="Pfam" id="PF24883"/>
    </source>
</evidence>